<feature type="transmembrane region" description="Helical" evidence="1">
    <location>
        <begin position="94"/>
        <end position="111"/>
    </location>
</feature>
<protein>
    <submittedName>
        <fullName evidence="2">Uncharacterized protein</fullName>
    </submittedName>
</protein>
<reference evidence="2" key="1">
    <citation type="submission" date="2020-07" db="EMBL/GenBank/DDBJ databases">
        <title>Huge and variable diversity of episymbiotic CPR bacteria and DPANN archaea in groundwater ecosystems.</title>
        <authorList>
            <person name="He C.Y."/>
            <person name="Keren R."/>
            <person name="Whittaker M."/>
            <person name="Farag I.F."/>
            <person name="Doudna J."/>
            <person name="Cate J.H.D."/>
            <person name="Banfield J.F."/>
        </authorList>
    </citation>
    <scope>NUCLEOTIDE SEQUENCE</scope>
    <source>
        <strain evidence="2">NC_groundwater_1860_Pr3_B-0.1um_51_7</strain>
    </source>
</reference>
<feature type="transmembrane region" description="Helical" evidence="1">
    <location>
        <begin position="117"/>
        <end position="137"/>
    </location>
</feature>
<keyword evidence="1" id="KW-1133">Transmembrane helix</keyword>
<dbReference type="Proteomes" id="UP000808761">
    <property type="component" value="Unassembled WGS sequence"/>
</dbReference>
<evidence type="ECO:0000256" key="1">
    <source>
        <dbReference type="SAM" id="Phobius"/>
    </source>
</evidence>
<evidence type="ECO:0000313" key="3">
    <source>
        <dbReference type="Proteomes" id="UP000808761"/>
    </source>
</evidence>
<keyword evidence="1" id="KW-0812">Transmembrane</keyword>
<proteinExistence type="predicted"/>
<comment type="caution">
    <text evidence="2">The sequence shown here is derived from an EMBL/GenBank/DDBJ whole genome shotgun (WGS) entry which is preliminary data.</text>
</comment>
<sequence length="144" mass="16013">MKAYPKDKGVTPIADSRHYARHLAKAGVSEIEFGLGGAKSPENVKEILNILTDRSVEKAQALLEKRGFKVEITPKNTDWEEMGLGKFMRAHKDNLWFIAGAVFLYSTGKAIEDKNLLLATIGSAVAGVSSFYLTILYRNQRRGR</sequence>
<keyword evidence="1" id="KW-0472">Membrane</keyword>
<evidence type="ECO:0000313" key="2">
    <source>
        <dbReference type="EMBL" id="MBI5078633.1"/>
    </source>
</evidence>
<name>A0A9D6YVU7_UNCSA</name>
<dbReference type="AlphaFoldDB" id="A0A9D6YVU7"/>
<accession>A0A9D6YVU7</accession>
<organism evidence="2 3">
    <name type="scientific">Candidatus Saganbacteria bacterium</name>
    <dbReference type="NCBI Taxonomy" id="2575572"/>
    <lineage>
        <taxon>Bacteria</taxon>
        <taxon>Bacillati</taxon>
        <taxon>Saganbacteria</taxon>
    </lineage>
</organism>
<dbReference type="EMBL" id="JACRKR010000062">
    <property type="protein sequence ID" value="MBI5078633.1"/>
    <property type="molecule type" value="Genomic_DNA"/>
</dbReference>
<gene>
    <name evidence="2" type="ORF">HZB08_01235</name>
</gene>